<dbReference type="PIRSF" id="PIRSF016477">
    <property type="entry name" value="Prefoldin_subunit_4"/>
    <property type="match status" value="1"/>
</dbReference>
<dbReference type="CDD" id="cd23165">
    <property type="entry name" value="Prefoldin_4"/>
    <property type="match status" value="1"/>
</dbReference>
<dbReference type="SUPFAM" id="SSF46579">
    <property type="entry name" value="Prefoldin"/>
    <property type="match status" value="1"/>
</dbReference>
<evidence type="ECO:0000256" key="1">
    <source>
        <dbReference type="ARBA" id="ARBA00008045"/>
    </source>
</evidence>
<evidence type="ECO:0000313" key="7">
    <source>
        <dbReference type="Proteomes" id="UP001345013"/>
    </source>
</evidence>
<dbReference type="PANTHER" id="PTHR21100">
    <property type="entry name" value="PREFOLDIN SUBUNIT 4"/>
    <property type="match status" value="1"/>
</dbReference>
<dbReference type="InterPro" id="IPR016661">
    <property type="entry name" value="PFDN4"/>
</dbReference>
<dbReference type="InterPro" id="IPR002777">
    <property type="entry name" value="PFD_beta-like"/>
</dbReference>
<evidence type="ECO:0000256" key="4">
    <source>
        <dbReference type="SAM" id="Coils"/>
    </source>
</evidence>
<keyword evidence="4" id="KW-0175">Coiled coil</keyword>
<dbReference type="InterPro" id="IPR009053">
    <property type="entry name" value="Prefoldin"/>
</dbReference>
<sequence>MLSRRVLSKEEESETTDNEVTKEDQDKINDFSRIHNRSKLVQDELDTKNKEKEDLEEVTTELELADEDEPVQYKVGDTFYAVPLTTAQKLLETSSSEIDEEVTKLEDQLSTMKEEMDSLKAHLYARFGRGINLEG</sequence>
<evidence type="ECO:0000256" key="5">
    <source>
        <dbReference type="SAM" id="MobiDB-lite"/>
    </source>
</evidence>
<dbReference type="Gene3D" id="1.10.287.370">
    <property type="match status" value="1"/>
</dbReference>
<feature type="coiled-coil region" evidence="4">
    <location>
        <begin position="95"/>
        <end position="122"/>
    </location>
</feature>
<gene>
    <name evidence="6" type="ORF">LTR24_002551</name>
</gene>
<accession>A0ABR0KHS2</accession>
<proteinExistence type="inferred from homology"/>
<comment type="subunit">
    <text evidence="3">Heterohexamer of two PFD-alpha type and four PFD-beta type subunits.</text>
</comment>
<evidence type="ECO:0000256" key="2">
    <source>
        <dbReference type="ARBA" id="ARBA00023186"/>
    </source>
</evidence>
<evidence type="ECO:0000256" key="3">
    <source>
        <dbReference type="PIRNR" id="PIRNR016477"/>
    </source>
</evidence>
<name>A0ABR0KHS2_9EURO</name>
<feature type="coiled-coil region" evidence="4">
    <location>
        <begin position="38"/>
        <end position="68"/>
    </location>
</feature>
<comment type="function">
    <text evidence="3">Binds specifically to cytosolic chaperonin (c-CPN) and transfers target proteins to it. Binds to nascent polypeptide chain and promotes folding in an environment in which there are many competing pathways for nonnative proteins.</text>
</comment>
<organism evidence="6 7">
    <name type="scientific">Lithohypha guttulata</name>
    <dbReference type="NCBI Taxonomy" id="1690604"/>
    <lineage>
        <taxon>Eukaryota</taxon>
        <taxon>Fungi</taxon>
        <taxon>Dikarya</taxon>
        <taxon>Ascomycota</taxon>
        <taxon>Pezizomycotina</taxon>
        <taxon>Eurotiomycetes</taxon>
        <taxon>Chaetothyriomycetidae</taxon>
        <taxon>Chaetothyriales</taxon>
        <taxon>Trichomeriaceae</taxon>
        <taxon>Lithohypha</taxon>
    </lineage>
</organism>
<evidence type="ECO:0000313" key="6">
    <source>
        <dbReference type="EMBL" id="KAK5096485.1"/>
    </source>
</evidence>
<dbReference type="EMBL" id="JAVRRG010000022">
    <property type="protein sequence ID" value="KAK5096485.1"/>
    <property type="molecule type" value="Genomic_DNA"/>
</dbReference>
<protein>
    <recommendedName>
        <fullName evidence="3">Prefoldin subunit 4</fullName>
    </recommendedName>
</protein>
<keyword evidence="7" id="KW-1185">Reference proteome</keyword>
<feature type="compositionally biased region" description="Basic and acidic residues" evidence="5">
    <location>
        <begin position="19"/>
        <end position="29"/>
    </location>
</feature>
<keyword evidence="2 3" id="KW-0143">Chaperone</keyword>
<comment type="similarity">
    <text evidence="1 3">Belongs to the prefoldin subunit beta family.</text>
</comment>
<feature type="region of interest" description="Disordered" evidence="5">
    <location>
        <begin position="1"/>
        <end position="29"/>
    </location>
</feature>
<dbReference type="Pfam" id="PF01920">
    <property type="entry name" value="Prefoldin_2"/>
    <property type="match status" value="1"/>
</dbReference>
<dbReference type="PANTHER" id="PTHR21100:SF9">
    <property type="entry name" value="PREFOLDIN SUBUNIT 4"/>
    <property type="match status" value="1"/>
</dbReference>
<comment type="caution">
    <text evidence="6">The sequence shown here is derived from an EMBL/GenBank/DDBJ whole genome shotgun (WGS) entry which is preliminary data.</text>
</comment>
<dbReference type="Proteomes" id="UP001345013">
    <property type="component" value="Unassembled WGS sequence"/>
</dbReference>
<reference evidence="6 7" key="1">
    <citation type="submission" date="2023-08" db="EMBL/GenBank/DDBJ databases">
        <title>Black Yeasts Isolated from many extreme environments.</title>
        <authorList>
            <person name="Coleine C."/>
            <person name="Stajich J.E."/>
            <person name="Selbmann L."/>
        </authorList>
    </citation>
    <scope>NUCLEOTIDE SEQUENCE [LARGE SCALE GENOMIC DNA]</scope>
    <source>
        <strain evidence="6 7">CCFEE 5885</strain>
    </source>
</reference>